<keyword evidence="3" id="KW-1185">Reference proteome</keyword>
<dbReference type="RefSeq" id="WP_305930290.1">
    <property type="nucleotide sequence ID" value="NZ_JAVAIL010000003.1"/>
</dbReference>
<organism evidence="2 3">
    <name type="scientific">Qipengyuania benthica</name>
    <dbReference type="NCBI Taxonomy" id="3067651"/>
    <lineage>
        <taxon>Bacteria</taxon>
        <taxon>Pseudomonadati</taxon>
        <taxon>Pseudomonadota</taxon>
        <taxon>Alphaproteobacteria</taxon>
        <taxon>Sphingomonadales</taxon>
        <taxon>Erythrobacteraceae</taxon>
        <taxon>Qipengyuania</taxon>
    </lineage>
</organism>
<feature type="region of interest" description="Disordered" evidence="1">
    <location>
        <begin position="113"/>
        <end position="138"/>
    </location>
</feature>
<dbReference type="Proteomes" id="UP001235664">
    <property type="component" value="Unassembled WGS sequence"/>
</dbReference>
<evidence type="ECO:0000313" key="3">
    <source>
        <dbReference type="Proteomes" id="UP001235664"/>
    </source>
</evidence>
<dbReference type="EMBL" id="JAVAIL010000003">
    <property type="protein sequence ID" value="MDP4540149.1"/>
    <property type="molecule type" value="Genomic_DNA"/>
</dbReference>
<accession>A0ABT9H9Z7</accession>
<comment type="caution">
    <text evidence="2">The sequence shown here is derived from an EMBL/GenBank/DDBJ whole genome shotgun (WGS) entry which is preliminary data.</text>
</comment>
<name>A0ABT9H9Z7_9SPHN</name>
<evidence type="ECO:0000313" key="2">
    <source>
        <dbReference type="EMBL" id="MDP4540149.1"/>
    </source>
</evidence>
<reference evidence="2 3" key="1">
    <citation type="submission" date="2023-08" db="EMBL/GenBank/DDBJ databases">
        <title>genomic of DY56.</title>
        <authorList>
            <person name="Wang Y."/>
        </authorList>
    </citation>
    <scope>NUCLEOTIDE SEQUENCE [LARGE SCALE GENOMIC DNA]</scope>
    <source>
        <strain evidence="2 3">DY56-A-20</strain>
    </source>
</reference>
<evidence type="ECO:0000256" key="1">
    <source>
        <dbReference type="SAM" id="MobiDB-lite"/>
    </source>
</evidence>
<proteinExistence type="predicted"/>
<sequence>MDKDQEWIAAKDAIARAGSAAKLRPYLRAGAIRARAAIAEIESREQRWLNDFSGMKATKVDWEIAPDIWKGDLTNSRLSLDGDTYSTRAMGTGFKAVKLTGLKYDADGIARAFPGTDAGEGTPERAPEPESDKGGRPLDSVKWGNLVGILGPFFLARDIGNETKGQLYTKVEDYAAKLGVEIPSRGAALPAFDKLVKWAAAVQNDTSGNPTSGTDGKPL</sequence>
<feature type="compositionally biased region" description="Basic and acidic residues" evidence="1">
    <location>
        <begin position="122"/>
        <end position="136"/>
    </location>
</feature>
<protein>
    <submittedName>
        <fullName evidence="2">Uncharacterized protein</fullName>
    </submittedName>
</protein>
<gene>
    <name evidence="2" type="ORF">Q9K01_10970</name>
</gene>